<dbReference type="PANTHER" id="PTHR45792">
    <property type="entry name" value="DIACYLGLYCEROL LIPASE HOMOLOG-RELATED"/>
    <property type="match status" value="1"/>
</dbReference>
<dbReference type="GO" id="GO:0046872">
    <property type="term" value="F:metal ion binding"/>
    <property type="evidence" value="ECO:0007669"/>
    <property type="project" value="UniProtKB-KW"/>
</dbReference>
<dbReference type="InterPro" id="IPR052214">
    <property type="entry name" value="DAG_Lipase-Related"/>
</dbReference>
<comment type="catalytic activity">
    <reaction evidence="13">
        <text>a 1,2-diacyl-sn-glycerol + H2O = a 2-acylglycerol + a fatty acid + H(+)</text>
        <dbReference type="Rhea" id="RHEA:33275"/>
        <dbReference type="ChEBI" id="CHEBI:15377"/>
        <dbReference type="ChEBI" id="CHEBI:15378"/>
        <dbReference type="ChEBI" id="CHEBI:17389"/>
        <dbReference type="ChEBI" id="CHEBI:17815"/>
        <dbReference type="ChEBI" id="CHEBI:28868"/>
        <dbReference type="EC" id="3.1.1.116"/>
    </reaction>
    <physiologicalReaction direction="left-to-right" evidence="13">
        <dbReference type="Rhea" id="RHEA:33276"/>
    </physiologicalReaction>
</comment>
<keyword evidence="3" id="KW-1003">Cell membrane</keyword>
<evidence type="ECO:0000256" key="15">
    <source>
        <dbReference type="SAM" id="MobiDB-lite"/>
    </source>
</evidence>
<evidence type="ECO:0000256" key="6">
    <source>
        <dbReference type="ARBA" id="ARBA00022723"/>
    </source>
</evidence>
<dbReference type="InterPro" id="IPR029058">
    <property type="entry name" value="AB_hydrolase_fold"/>
</dbReference>
<evidence type="ECO:0000256" key="11">
    <source>
        <dbReference type="ARBA" id="ARBA00023098"/>
    </source>
</evidence>
<evidence type="ECO:0000256" key="13">
    <source>
        <dbReference type="ARBA" id="ARBA00024531"/>
    </source>
</evidence>
<dbReference type="Pfam" id="PF01764">
    <property type="entry name" value="Lipase_3"/>
    <property type="match status" value="1"/>
</dbReference>
<keyword evidence="7" id="KW-0378">Hydrolase</keyword>
<evidence type="ECO:0000256" key="8">
    <source>
        <dbReference type="ARBA" id="ARBA00022837"/>
    </source>
</evidence>
<keyword evidence="10" id="KW-1133">Transmembrane helix</keyword>
<dbReference type="GO" id="GO:0016042">
    <property type="term" value="P:lipid catabolic process"/>
    <property type="evidence" value="ECO:0007669"/>
    <property type="project" value="UniProtKB-KW"/>
</dbReference>
<evidence type="ECO:0000256" key="4">
    <source>
        <dbReference type="ARBA" id="ARBA00022553"/>
    </source>
</evidence>
<evidence type="ECO:0000256" key="5">
    <source>
        <dbReference type="ARBA" id="ARBA00022692"/>
    </source>
</evidence>
<dbReference type="EMBL" id="HBGF01021517">
    <property type="protein sequence ID" value="CAD9114991.1"/>
    <property type="molecule type" value="Transcribed_RNA"/>
</dbReference>
<proteinExistence type="predicted"/>
<evidence type="ECO:0000256" key="1">
    <source>
        <dbReference type="ARBA" id="ARBA00001913"/>
    </source>
</evidence>
<keyword evidence="8" id="KW-0106">Calcium</keyword>
<keyword evidence="4" id="KW-0597">Phosphoprotein</keyword>
<evidence type="ECO:0000313" key="17">
    <source>
        <dbReference type="EMBL" id="CAD9114991.1"/>
    </source>
</evidence>
<feature type="domain" description="Fungal lipase-type" evidence="16">
    <location>
        <begin position="57"/>
        <end position="141"/>
    </location>
</feature>
<dbReference type="CDD" id="cd00519">
    <property type="entry name" value="Lipase_3"/>
    <property type="match status" value="1"/>
</dbReference>
<dbReference type="GO" id="GO:0005886">
    <property type="term" value="C:plasma membrane"/>
    <property type="evidence" value="ECO:0007669"/>
    <property type="project" value="UniProtKB-SubCell"/>
</dbReference>
<evidence type="ECO:0000256" key="14">
    <source>
        <dbReference type="ARBA" id="ARBA00026104"/>
    </source>
</evidence>
<keyword evidence="12" id="KW-0472">Membrane</keyword>
<protein>
    <recommendedName>
        <fullName evidence="14">sn-1-specific diacylglycerol lipase</fullName>
        <ecNumber evidence="14">3.1.1.116</ecNumber>
    </recommendedName>
</protein>
<accession>A0A7S1LYA1</accession>
<comment type="cofactor">
    <cofactor evidence="1">
        <name>Ca(2+)</name>
        <dbReference type="ChEBI" id="CHEBI:29108"/>
    </cofactor>
</comment>
<comment type="subcellular location">
    <subcellularLocation>
        <location evidence="2">Cell membrane</location>
        <topology evidence="2">Multi-pass membrane protein</topology>
    </subcellularLocation>
</comment>
<dbReference type="SUPFAM" id="SSF53474">
    <property type="entry name" value="alpha/beta-Hydrolases"/>
    <property type="match status" value="1"/>
</dbReference>
<evidence type="ECO:0000256" key="7">
    <source>
        <dbReference type="ARBA" id="ARBA00022801"/>
    </source>
</evidence>
<dbReference type="GO" id="GO:0016298">
    <property type="term" value="F:lipase activity"/>
    <property type="evidence" value="ECO:0007669"/>
    <property type="project" value="TreeGrafter"/>
</dbReference>
<dbReference type="Gene3D" id="3.40.50.1820">
    <property type="entry name" value="alpha/beta hydrolase"/>
    <property type="match status" value="1"/>
</dbReference>
<evidence type="ECO:0000259" key="16">
    <source>
        <dbReference type="Pfam" id="PF01764"/>
    </source>
</evidence>
<reference evidence="17" key="1">
    <citation type="submission" date="2021-01" db="EMBL/GenBank/DDBJ databases">
        <authorList>
            <person name="Corre E."/>
            <person name="Pelletier E."/>
            <person name="Niang G."/>
            <person name="Scheremetjew M."/>
            <person name="Finn R."/>
            <person name="Kale V."/>
            <person name="Holt S."/>
            <person name="Cochrane G."/>
            <person name="Meng A."/>
            <person name="Brown T."/>
            <person name="Cohen L."/>
        </authorList>
    </citation>
    <scope>NUCLEOTIDE SEQUENCE</scope>
    <source>
        <strain evidence="17">CCAP 1951/1</strain>
    </source>
</reference>
<organism evidence="17">
    <name type="scientific">Neobodo designis</name>
    <name type="common">Flagellated protozoan</name>
    <name type="synonym">Bodo designis</name>
    <dbReference type="NCBI Taxonomy" id="312471"/>
    <lineage>
        <taxon>Eukaryota</taxon>
        <taxon>Discoba</taxon>
        <taxon>Euglenozoa</taxon>
        <taxon>Kinetoplastea</taxon>
        <taxon>Metakinetoplastina</taxon>
        <taxon>Neobodonida</taxon>
        <taxon>Neobodo</taxon>
    </lineage>
</organism>
<evidence type="ECO:0000256" key="2">
    <source>
        <dbReference type="ARBA" id="ARBA00004651"/>
    </source>
</evidence>
<evidence type="ECO:0000256" key="3">
    <source>
        <dbReference type="ARBA" id="ARBA00022475"/>
    </source>
</evidence>
<gene>
    <name evidence="17" type="ORF">NDES1114_LOCUS14202</name>
</gene>
<dbReference type="EC" id="3.1.1.116" evidence="14"/>
<dbReference type="InterPro" id="IPR002921">
    <property type="entry name" value="Fungal_lipase-type"/>
</dbReference>
<keyword evidence="9" id="KW-0442">Lipid degradation</keyword>
<keyword evidence="5" id="KW-0812">Transmembrane</keyword>
<evidence type="ECO:0000256" key="12">
    <source>
        <dbReference type="ARBA" id="ARBA00023136"/>
    </source>
</evidence>
<keyword evidence="11" id="KW-0443">Lipid metabolism</keyword>
<evidence type="ECO:0000256" key="10">
    <source>
        <dbReference type="ARBA" id="ARBA00022989"/>
    </source>
</evidence>
<feature type="region of interest" description="Disordered" evidence="15">
    <location>
        <begin position="314"/>
        <end position="360"/>
    </location>
</feature>
<sequence length="360" mass="38492">MRVAFRELLAPKAEVNNSAVARILGMHRDALLHASWGQTVYDPSYCVMLDEGAHEIVLAFRGSLSDADFLTDACGLPAPFCGGMAHKGMATMIDRVVADEALFECLRDARQAHPSFKLVVTGHSLGAGLATLFTIRVLHDRLLGGDDTAPVYHPSPMAEEVRAQLGLRRAPPPDSLACDWMHTYAFAPPPVVTLPLADRFDSCITSVVVAKDVVPRLSLTSVDRLGAKLAEIGGASASTVGTGHFVDGVEESFIPGTVLLSTKPNHAHTRLVVVDRRSVLLRDIFLSSWMVVNHIPDQYAQALATVAADAQRAREAPVTTETGSGNLVVDQPEGYGDKTPDSPDIDDGVDPEGFIVLGTP</sequence>
<evidence type="ECO:0000256" key="9">
    <source>
        <dbReference type="ARBA" id="ARBA00022963"/>
    </source>
</evidence>
<dbReference type="PANTHER" id="PTHR45792:SF8">
    <property type="entry name" value="DIACYLGLYCEROL LIPASE-ALPHA"/>
    <property type="match status" value="1"/>
</dbReference>
<name>A0A7S1LYA1_NEODS</name>
<dbReference type="AlphaFoldDB" id="A0A7S1LYA1"/>
<keyword evidence="6" id="KW-0479">Metal-binding</keyword>